<feature type="region of interest" description="Disordered" evidence="1">
    <location>
        <begin position="103"/>
        <end position="124"/>
    </location>
</feature>
<evidence type="ECO:0000259" key="2">
    <source>
        <dbReference type="Pfam" id="PF00168"/>
    </source>
</evidence>
<comment type="caution">
    <text evidence="3">The sequence shown here is derived from an EMBL/GenBank/DDBJ whole genome shotgun (WGS) entry which is preliminary data.</text>
</comment>
<dbReference type="InterPro" id="IPR035892">
    <property type="entry name" value="C2_domain_sf"/>
</dbReference>
<keyword evidence="4" id="KW-1185">Reference proteome</keyword>
<sequence length="124" mass="14161">MDLIVDDEHIEFQDLTVFTKVFDYDRFSRNDVVGEVTIGMEELDVSSNVEIWGEITKNKKCNHINSTGNSVRGTHRSLGIKYRVPEEGFGTFVGPALAYRKPLDPKGLVEPSSWSWKDRKSPRE</sequence>
<evidence type="ECO:0000313" key="3">
    <source>
        <dbReference type="EMBL" id="CAG2053592.1"/>
    </source>
</evidence>
<accession>A0ABN7NJX9</accession>
<evidence type="ECO:0000313" key="4">
    <source>
        <dbReference type="Proteomes" id="UP001153148"/>
    </source>
</evidence>
<feature type="domain" description="C2" evidence="2">
    <location>
        <begin position="14"/>
        <end position="52"/>
    </location>
</feature>
<reference evidence="3" key="1">
    <citation type="submission" date="2021-03" db="EMBL/GenBank/DDBJ databases">
        <authorList>
            <person name="Tran Van P."/>
        </authorList>
    </citation>
    <scope>NUCLEOTIDE SEQUENCE</scope>
</reference>
<dbReference type="Pfam" id="PF00168">
    <property type="entry name" value="C2"/>
    <property type="match status" value="1"/>
</dbReference>
<protein>
    <recommendedName>
        <fullName evidence="2">C2 domain-containing protein</fullName>
    </recommendedName>
</protein>
<dbReference type="SUPFAM" id="SSF49562">
    <property type="entry name" value="C2 domain (Calcium/lipid-binding domain, CaLB)"/>
    <property type="match status" value="1"/>
</dbReference>
<name>A0ABN7NJX9_TIMPD</name>
<dbReference type="Gene3D" id="2.60.40.150">
    <property type="entry name" value="C2 domain"/>
    <property type="match status" value="1"/>
</dbReference>
<dbReference type="EMBL" id="CAJPIN010000503">
    <property type="protein sequence ID" value="CAG2053592.1"/>
    <property type="molecule type" value="Genomic_DNA"/>
</dbReference>
<organism evidence="3 4">
    <name type="scientific">Timema podura</name>
    <name type="common">Walking stick</name>
    <dbReference type="NCBI Taxonomy" id="61482"/>
    <lineage>
        <taxon>Eukaryota</taxon>
        <taxon>Metazoa</taxon>
        <taxon>Ecdysozoa</taxon>
        <taxon>Arthropoda</taxon>
        <taxon>Hexapoda</taxon>
        <taxon>Insecta</taxon>
        <taxon>Pterygota</taxon>
        <taxon>Neoptera</taxon>
        <taxon>Polyneoptera</taxon>
        <taxon>Phasmatodea</taxon>
        <taxon>Timematodea</taxon>
        <taxon>Timematoidea</taxon>
        <taxon>Timematidae</taxon>
        <taxon>Timema</taxon>
    </lineage>
</organism>
<dbReference type="InterPro" id="IPR000008">
    <property type="entry name" value="C2_dom"/>
</dbReference>
<proteinExistence type="predicted"/>
<gene>
    <name evidence="3" type="ORF">TPAB3V08_LOCUS643</name>
</gene>
<dbReference type="Proteomes" id="UP001153148">
    <property type="component" value="Unassembled WGS sequence"/>
</dbReference>
<evidence type="ECO:0000256" key="1">
    <source>
        <dbReference type="SAM" id="MobiDB-lite"/>
    </source>
</evidence>